<proteinExistence type="predicted"/>
<gene>
    <name evidence="1" type="ORF">QFC19_007089</name>
</gene>
<evidence type="ECO:0000313" key="1">
    <source>
        <dbReference type="EMBL" id="KAJ9096706.1"/>
    </source>
</evidence>
<accession>A0ACC2VCY6</accession>
<protein>
    <submittedName>
        <fullName evidence="1">Uncharacterized protein</fullName>
    </submittedName>
</protein>
<sequence>MIATKSNLSFSLKVVQSPGMPPSKIKDEPYTWEEIVEIVRHNRLEKFARSAAQTESYHSFKAALKDAKTSVFKFLLVNQLHWYDPKQNNSIPIDQINQLEDHEINIVAASDKLFGDESDVKILPNHFPYYFPPDVSHLCVWLKTRIQNDPHSPYGDISPKTRKEIDAYVRRTFVENLGIDPSNICWFRNWEALQSVKLISHIHVIVKGLTKEQEAKVLYGPGSIE</sequence>
<dbReference type="Proteomes" id="UP001241377">
    <property type="component" value="Unassembled WGS sequence"/>
</dbReference>
<comment type="caution">
    <text evidence="1">The sequence shown here is derived from an EMBL/GenBank/DDBJ whole genome shotgun (WGS) entry which is preliminary data.</text>
</comment>
<dbReference type="EMBL" id="JASBWR010000091">
    <property type="protein sequence ID" value="KAJ9096706.1"/>
    <property type="molecule type" value="Genomic_DNA"/>
</dbReference>
<evidence type="ECO:0000313" key="2">
    <source>
        <dbReference type="Proteomes" id="UP001241377"/>
    </source>
</evidence>
<organism evidence="1 2">
    <name type="scientific">Naganishia cerealis</name>
    <dbReference type="NCBI Taxonomy" id="610337"/>
    <lineage>
        <taxon>Eukaryota</taxon>
        <taxon>Fungi</taxon>
        <taxon>Dikarya</taxon>
        <taxon>Basidiomycota</taxon>
        <taxon>Agaricomycotina</taxon>
        <taxon>Tremellomycetes</taxon>
        <taxon>Filobasidiales</taxon>
        <taxon>Filobasidiaceae</taxon>
        <taxon>Naganishia</taxon>
    </lineage>
</organism>
<name>A0ACC2VCY6_9TREE</name>
<keyword evidence="2" id="KW-1185">Reference proteome</keyword>
<reference evidence="1" key="1">
    <citation type="submission" date="2023-04" db="EMBL/GenBank/DDBJ databases">
        <title>Draft Genome sequencing of Naganishia species isolated from polar environments using Oxford Nanopore Technology.</title>
        <authorList>
            <person name="Leo P."/>
            <person name="Venkateswaran K."/>
        </authorList>
    </citation>
    <scope>NUCLEOTIDE SEQUENCE</scope>
    <source>
        <strain evidence="1">MNA-CCFEE 5261</strain>
    </source>
</reference>